<feature type="domain" description="Copper type II ascorbate-dependent monooxygenase N-terminal" evidence="8">
    <location>
        <begin position="74"/>
        <end position="111"/>
    </location>
</feature>
<keyword evidence="10" id="KW-1185">Reference proteome</keyword>
<evidence type="ECO:0000256" key="3">
    <source>
        <dbReference type="ARBA" id="ARBA00022729"/>
    </source>
</evidence>
<comment type="catalytic activity">
    <reaction evidence="6">
        <text>a [peptide]-C-terminal glycine + 2 L-ascorbate + O2 = a [peptide]-C-terminal (2S)-2-hydroxyglycine + 2 monodehydro-L-ascorbate radical + H2O</text>
        <dbReference type="Rhea" id="RHEA:21452"/>
        <dbReference type="Rhea" id="RHEA-COMP:13486"/>
        <dbReference type="Rhea" id="RHEA-COMP:15321"/>
        <dbReference type="ChEBI" id="CHEBI:15377"/>
        <dbReference type="ChEBI" id="CHEBI:15379"/>
        <dbReference type="ChEBI" id="CHEBI:38290"/>
        <dbReference type="ChEBI" id="CHEBI:59513"/>
        <dbReference type="ChEBI" id="CHEBI:137000"/>
        <dbReference type="ChEBI" id="CHEBI:142768"/>
        <dbReference type="EC" id="1.14.17.3"/>
    </reaction>
</comment>
<sequence length="286" mass="31533">MAVVFTVWIFVLLMTQSYCEGSELEILMPNVSPQEDGAYLCTALNVTQNSDLYISMNCGNMGLGVCGPDSPEFILYAWGANSPELSLPASLGFKVGGNSGINYLVLQVHYGLVDRYLDEALKDTSGLTLKMTIKKPTYLAGVSLLSGGSSAIPPRMRKWHIDADCLYNGQAVLHPFAFRVHTNNLGTVVSGYRVRNGVFTLIGKEDPQKPQAFYPVVNNVDIRQGDMLALRCTYNTMTEDTVTYIGATLEDEMCNFYIMYYVNDQTELSGKCDNVDSNSLNFPVDV</sequence>
<dbReference type="RefSeq" id="XP_006812437.1">
    <property type="nucleotide sequence ID" value="XM_006812374.1"/>
</dbReference>
<dbReference type="Proteomes" id="UP000694865">
    <property type="component" value="Unplaced"/>
</dbReference>
<feature type="chain" id="PRO_5047157656" description="peptidylglycine monooxygenase" evidence="7">
    <location>
        <begin position="22"/>
        <end position="286"/>
    </location>
</feature>
<evidence type="ECO:0000256" key="1">
    <source>
        <dbReference type="ARBA" id="ARBA00012689"/>
    </source>
</evidence>
<dbReference type="InterPro" id="IPR000323">
    <property type="entry name" value="Cu2_ascorb_mOase_N"/>
</dbReference>
<dbReference type="EC" id="1.14.17.3" evidence="1"/>
<keyword evidence="3 7" id="KW-0732">Signal</keyword>
<dbReference type="InterPro" id="IPR024548">
    <property type="entry name" value="Cu2_monoox_C"/>
</dbReference>
<proteinExistence type="predicted"/>
<gene>
    <name evidence="11" type="primary">LOC102803783</name>
</gene>
<organism evidence="10 11">
    <name type="scientific">Saccoglossus kowalevskii</name>
    <name type="common">Acorn worm</name>
    <dbReference type="NCBI Taxonomy" id="10224"/>
    <lineage>
        <taxon>Eukaryota</taxon>
        <taxon>Metazoa</taxon>
        <taxon>Hemichordata</taxon>
        <taxon>Enteropneusta</taxon>
        <taxon>Harrimaniidae</taxon>
        <taxon>Saccoglossus</taxon>
    </lineage>
</organism>
<dbReference type="InterPro" id="IPR000720">
    <property type="entry name" value="PHM/PAL"/>
</dbReference>
<dbReference type="Pfam" id="PF03712">
    <property type="entry name" value="Cu2_monoox_C"/>
    <property type="match status" value="1"/>
</dbReference>
<dbReference type="Gene3D" id="2.60.120.310">
    <property type="entry name" value="Copper type II, ascorbate-dependent monooxygenase, N-terminal domain"/>
    <property type="match status" value="1"/>
</dbReference>
<name>A0ABM0LXE6_SACKO</name>
<dbReference type="Gene3D" id="2.60.120.230">
    <property type="match status" value="1"/>
</dbReference>
<reference evidence="11" key="1">
    <citation type="submission" date="2025-08" db="UniProtKB">
        <authorList>
            <consortium name="RefSeq"/>
        </authorList>
    </citation>
    <scope>IDENTIFICATION</scope>
    <source>
        <tissue evidence="11">Testes</tissue>
    </source>
</reference>
<evidence type="ECO:0000256" key="7">
    <source>
        <dbReference type="SAM" id="SignalP"/>
    </source>
</evidence>
<dbReference type="PANTHER" id="PTHR10680">
    <property type="entry name" value="PEPTIDYL-GLYCINE ALPHA-AMIDATING MONOOXYGENASE"/>
    <property type="match status" value="1"/>
</dbReference>
<evidence type="ECO:0000313" key="10">
    <source>
        <dbReference type="Proteomes" id="UP000694865"/>
    </source>
</evidence>
<accession>A0ABM0LXE6</accession>
<dbReference type="InterPro" id="IPR036939">
    <property type="entry name" value="Cu2_ascorb_mOase_N_sf"/>
</dbReference>
<protein>
    <recommendedName>
        <fullName evidence="1">peptidylglycine monooxygenase</fullName>
        <ecNumber evidence="1">1.14.17.3</ecNumber>
    </recommendedName>
</protein>
<evidence type="ECO:0000256" key="4">
    <source>
        <dbReference type="ARBA" id="ARBA00023157"/>
    </source>
</evidence>
<dbReference type="InterPro" id="IPR014784">
    <property type="entry name" value="Cu2_ascorb_mOase-like_C"/>
</dbReference>
<evidence type="ECO:0000259" key="8">
    <source>
        <dbReference type="Pfam" id="PF01082"/>
    </source>
</evidence>
<keyword evidence="2" id="KW-0479">Metal-binding</keyword>
<keyword evidence="4" id="KW-1015">Disulfide bond</keyword>
<dbReference type="PANTHER" id="PTHR10680:SF14">
    <property type="entry name" value="PEPTIDYL-GLYCINE ALPHA-AMIDATING MONOOXYGENASE"/>
    <property type="match status" value="1"/>
</dbReference>
<dbReference type="SUPFAM" id="SSF49742">
    <property type="entry name" value="PHM/PNGase F"/>
    <property type="match status" value="2"/>
</dbReference>
<evidence type="ECO:0000256" key="6">
    <source>
        <dbReference type="ARBA" id="ARBA00048431"/>
    </source>
</evidence>
<evidence type="ECO:0000256" key="2">
    <source>
        <dbReference type="ARBA" id="ARBA00022723"/>
    </source>
</evidence>
<feature type="domain" description="Copper type II ascorbate-dependent monooxygenase C-terminal" evidence="9">
    <location>
        <begin position="139"/>
        <end position="269"/>
    </location>
</feature>
<evidence type="ECO:0000313" key="11">
    <source>
        <dbReference type="RefSeq" id="XP_006812437.1"/>
    </source>
</evidence>
<evidence type="ECO:0000259" key="9">
    <source>
        <dbReference type="Pfam" id="PF03712"/>
    </source>
</evidence>
<feature type="signal peptide" evidence="7">
    <location>
        <begin position="1"/>
        <end position="21"/>
    </location>
</feature>
<evidence type="ECO:0000256" key="5">
    <source>
        <dbReference type="ARBA" id="ARBA00023180"/>
    </source>
</evidence>
<keyword evidence="5" id="KW-0325">Glycoprotein</keyword>
<dbReference type="InterPro" id="IPR008977">
    <property type="entry name" value="PHM/PNGase_F_dom_sf"/>
</dbReference>
<dbReference type="PRINTS" id="PR00790">
    <property type="entry name" value="PAMONOXGNASE"/>
</dbReference>
<dbReference type="GeneID" id="102803783"/>
<dbReference type="Pfam" id="PF01082">
    <property type="entry name" value="Cu2_monooxygen"/>
    <property type="match status" value="1"/>
</dbReference>